<evidence type="ECO:0000256" key="1">
    <source>
        <dbReference type="SAM" id="MobiDB-lite"/>
    </source>
</evidence>
<proteinExistence type="predicted"/>
<dbReference type="Pfam" id="PF04480">
    <property type="entry name" value="DUF559"/>
    <property type="match status" value="1"/>
</dbReference>
<accession>A0A4R1BXE4</accession>
<dbReference type="OrthoDB" id="3173471at2"/>
<gene>
    <name evidence="3" type="ORF">EPD65_12220</name>
</gene>
<comment type="caution">
    <text evidence="3">The sequence shown here is derived from an EMBL/GenBank/DDBJ whole genome shotgun (WGS) entry which is preliminary data.</text>
</comment>
<name>A0A4R1BXE4_9ACTN</name>
<dbReference type="Gene3D" id="3.40.960.10">
    <property type="entry name" value="VSR Endonuclease"/>
    <property type="match status" value="1"/>
</dbReference>
<sequence length="316" mass="34950">MATDDAHEDVLDTRVPFTRAAGLKAGLSDRQLRSSRFARILDGIYVDASVALSAAVMIQALHLIAPAGAFASHASAARWLGCPLPALPDEHITVPTRSARFRRSGVRCHVARGGETFHKAAIGHVATAAQTFVDLASQLALVDLVIVGDWLVRKRHVDLDALRTHCAESRSPNARAARLAAAYVRSGVDSPMETRLRMLIVLAGLPEPVVNLTIRDVDGTPVRKYDLSWPSIRLIVEYDGKHHVERIEQWEKDLARREAIEDDDWRILVVTSAGIFDVPEETVARIHAQLRRRRMPGTPPRPKPTWRAHFPAKATL</sequence>
<reference evidence="3 4" key="1">
    <citation type="submission" date="2019-03" db="EMBL/GenBank/DDBJ databases">
        <authorList>
            <person name="Kim M.K.M."/>
        </authorList>
    </citation>
    <scope>NUCLEOTIDE SEQUENCE [LARGE SCALE GENOMIC DNA]</scope>
    <source>
        <strain evidence="3 4">18JY15-6</strain>
    </source>
</reference>
<feature type="region of interest" description="Disordered" evidence="1">
    <location>
        <begin position="294"/>
        <end position="316"/>
    </location>
</feature>
<dbReference type="Proteomes" id="UP000295453">
    <property type="component" value="Unassembled WGS sequence"/>
</dbReference>
<feature type="domain" description="DUF559" evidence="2">
    <location>
        <begin position="230"/>
        <end position="290"/>
    </location>
</feature>
<keyword evidence="4" id="KW-1185">Reference proteome</keyword>
<evidence type="ECO:0000313" key="4">
    <source>
        <dbReference type="Proteomes" id="UP000295453"/>
    </source>
</evidence>
<dbReference type="InterPro" id="IPR007569">
    <property type="entry name" value="DUF559"/>
</dbReference>
<organism evidence="3 4">
    <name type="scientific">Nocardioides jejuensis</name>
    <dbReference type="NCBI Taxonomy" id="2502782"/>
    <lineage>
        <taxon>Bacteria</taxon>
        <taxon>Bacillati</taxon>
        <taxon>Actinomycetota</taxon>
        <taxon>Actinomycetes</taxon>
        <taxon>Propionibacteriales</taxon>
        <taxon>Nocardioidaceae</taxon>
        <taxon>Nocardioides</taxon>
    </lineage>
</organism>
<dbReference type="SUPFAM" id="SSF52980">
    <property type="entry name" value="Restriction endonuclease-like"/>
    <property type="match status" value="1"/>
</dbReference>
<dbReference type="InterPro" id="IPR011335">
    <property type="entry name" value="Restrct_endonuc-II-like"/>
</dbReference>
<evidence type="ECO:0000313" key="3">
    <source>
        <dbReference type="EMBL" id="TCJ22710.1"/>
    </source>
</evidence>
<dbReference type="EMBL" id="SJZJ01000021">
    <property type="protein sequence ID" value="TCJ22710.1"/>
    <property type="molecule type" value="Genomic_DNA"/>
</dbReference>
<protein>
    <submittedName>
        <fullName evidence="3">DUF559 domain-containing protein</fullName>
    </submittedName>
</protein>
<evidence type="ECO:0000259" key="2">
    <source>
        <dbReference type="Pfam" id="PF04480"/>
    </source>
</evidence>
<dbReference type="AlphaFoldDB" id="A0A4R1BXE4"/>
<dbReference type="RefSeq" id="WP_131584520.1">
    <property type="nucleotide sequence ID" value="NZ_SJZJ01000021.1"/>
</dbReference>